<proteinExistence type="inferred from homology"/>
<dbReference type="PANTHER" id="PTHR10073">
    <property type="entry name" value="DNA MISMATCH REPAIR PROTEIN MLH, PMS, MUTL"/>
    <property type="match status" value="1"/>
</dbReference>
<dbReference type="Pfam" id="PF08676">
    <property type="entry name" value="MutL_C"/>
    <property type="match status" value="1"/>
</dbReference>
<keyword evidence="2" id="KW-0227">DNA damage</keyword>
<dbReference type="SMART" id="SM01340">
    <property type="entry name" value="DNA_mis_repair"/>
    <property type="match status" value="1"/>
</dbReference>
<feature type="region of interest" description="Disordered" evidence="3">
    <location>
        <begin position="463"/>
        <end position="523"/>
    </location>
</feature>
<dbReference type="VEuPathDB" id="VectorBase:LLONM1_010969"/>
<dbReference type="InterPro" id="IPR002099">
    <property type="entry name" value="MutL/Mlh/PMS"/>
</dbReference>
<dbReference type="InterPro" id="IPR020568">
    <property type="entry name" value="Ribosomal_Su5_D2-typ_SF"/>
</dbReference>
<dbReference type="EMBL" id="AJWK01005056">
    <property type="status" value="NOT_ANNOTATED_CDS"/>
    <property type="molecule type" value="Genomic_DNA"/>
</dbReference>
<dbReference type="SUPFAM" id="SSF55874">
    <property type="entry name" value="ATPase domain of HSP90 chaperone/DNA topoisomerase II/histidine kinase"/>
    <property type="match status" value="1"/>
</dbReference>
<dbReference type="InterPro" id="IPR014721">
    <property type="entry name" value="Ribsml_uS5_D2-typ_fold_subgr"/>
</dbReference>
<dbReference type="Pfam" id="PF01119">
    <property type="entry name" value="DNA_mis_repair"/>
    <property type="match status" value="1"/>
</dbReference>
<dbReference type="NCBIfam" id="TIGR00585">
    <property type="entry name" value="mutl"/>
    <property type="match status" value="1"/>
</dbReference>
<sequence>MDSQEISSPESIIESTPEDAKEIKAIDRISVILGLGSAVKELVENALDAQATLIEVKLKDHGLESVEVSDNGVGVEKDNFKGLTAKYHTSKIRDFRDLEQVATFGFRGEALSSLCALSDMVIITRHKSAGCGTRIEFDYRGDIKGELPCARQVGTTVQLKNLFGSLPVRKAEFRRNAKKEFTKMCTILQSYCLSATGVRILCTNTTPKGTKTTIFHTEGGRDVLENIRNVFGAKQVTDLVRIKPALERDDQFTQETFLELDLEEVRTEDLEKLNVMQFSINGWISSCSHGAGRSSRDRQFIYINSRPCEMKKILQTINDVYHKYNIHQNPFVYLDIRMENSRVDVNVTPDKRQLFIANENILLLAIKISLMRTFNECASNYRIERPEKSIKLPEKPSKEVDSFPSSQEKFSQKLSQWKATGKTDEKWSGQKMKRKVEDEITARRNKMQKIQAILESPERSLLRNTEKTPQFPSECSEKKIPEERKFPERKSPELLLDVPEKPLITPRQLPGSSKQPQAQKEPEVKLPEILDDDVIDVDSVVNSYSSRAKIRQMVQKLRVSVAEIREKSQQEAKAKQEAAGKLPSMKRLRFKAKLNPGINDAAEEELSREIDKTSFARMKVIGQFNLSFIIARLDSDLFIIDQHATDEKYNFEQLQATEKIQSQPLVIPQSLELSAVKELQLMDNMEVFQRNGFHFSVDPEAPMTRRIKLVQKPQSRNWDFGLEDIEELLFMLQDAPAGITCRPSRVRAMFASRACRKSVMFGMALKRSDMRRLLDHMGEIKHPWHCPH</sequence>
<dbReference type="Pfam" id="PF13589">
    <property type="entry name" value="HATPase_c_3"/>
    <property type="match status" value="1"/>
</dbReference>
<dbReference type="InterPro" id="IPR042121">
    <property type="entry name" value="MutL_C_regsub"/>
</dbReference>
<dbReference type="Gene3D" id="3.30.565.10">
    <property type="entry name" value="Histidine kinase-like ATPase, C-terminal domain"/>
    <property type="match status" value="1"/>
</dbReference>
<evidence type="ECO:0000256" key="3">
    <source>
        <dbReference type="SAM" id="MobiDB-lite"/>
    </source>
</evidence>
<evidence type="ECO:0000256" key="1">
    <source>
        <dbReference type="ARBA" id="ARBA00006082"/>
    </source>
</evidence>
<reference evidence="8" key="1">
    <citation type="submission" date="2012-05" db="EMBL/GenBank/DDBJ databases">
        <title>Whole Genome Assembly of Lutzomyia longipalpis.</title>
        <authorList>
            <person name="Richards S."/>
            <person name="Qu C."/>
            <person name="Dillon R."/>
            <person name="Worley K."/>
            <person name="Scherer S."/>
            <person name="Batterton M."/>
            <person name="Taylor A."/>
            <person name="Hawes A."/>
            <person name="Hernandez B."/>
            <person name="Kovar C."/>
            <person name="Mandapat C."/>
            <person name="Pham C."/>
            <person name="Qu C."/>
            <person name="Jing C."/>
            <person name="Bess C."/>
            <person name="Bandaranaike D."/>
            <person name="Ngo D."/>
            <person name="Ongeri F."/>
            <person name="Arias F."/>
            <person name="Lara F."/>
            <person name="Weissenberger G."/>
            <person name="Kamau G."/>
            <person name="Han H."/>
            <person name="Shen H."/>
            <person name="Dinh H."/>
            <person name="Khalil I."/>
            <person name="Jones J."/>
            <person name="Shafer J."/>
            <person name="Jayaseelan J."/>
            <person name="Quiroz J."/>
            <person name="Blankenburg K."/>
            <person name="Nguyen L."/>
            <person name="Jackson L."/>
            <person name="Francisco L."/>
            <person name="Tang L.-Y."/>
            <person name="Pu L.-L."/>
            <person name="Perales L."/>
            <person name="Lorensuhewa L."/>
            <person name="Munidasa M."/>
            <person name="Coyle M."/>
            <person name="Taylor M."/>
            <person name="Puazo M."/>
            <person name="Firestine M."/>
            <person name="Scheel M."/>
            <person name="Javaid M."/>
            <person name="Wang M."/>
            <person name="Li M."/>
            <person name="Tabassum N."/>
            <person name="Saada N."/>
            <person name="Osuji N."/>
            <person name="Aqrawi P."/>
            <person name="Fu Q."/>
            <person name="Thornton R."/>
            <person name="Raj R."/>
            <person name="Goodspeed R."/>
            <person name="Mata R."/>
            <person name="Najjar R."/>
            <person name="Gubbala S."/>
            <person name="Lee S."/>
            <person name="Denson S."/>
            <person name="Patil S."/>
            <person name="Macmil S."/>
            <person name="Qi S."/>
            <person name="Matskevitch T."/>
            <person name="Palculict T."/>
            <person name="Mathew T."/>
            <person name="Vee V."/>
            <person name="Velamala V."/>
            <person name="Korchina V."/>
            <person name="Cai W."/>
            <person name="Liu W."/>
            <person name="Dai W."/>
            <person name="Zou X."/>
            <person name="Zhu Y."/>
            <person name="Zhang Y."/>
            <person name="Wu Y.-Q."/>
            <person name="Xin Y."/>
            <person name="Nazarath L."/>
            <person name="Kovar C."/>
            <person name="Han Y."/>
            <person name="Muzny D."/>
            <person name="Gibbs R."/>
        </authorList>
    </citation>
    <scope>NUCLEOTIDE SEQUENCE [LARGE SCALE GENOMIC DNA]</scope>
    <source>
        <strain evidence="8">Jacobina</strain>
    </source>
</reference>
<dbReference type="GO" id="GO:0030983">
    <property type="term" value="F:mismatched DNA binding"/>
    <property type="evidence" value="ECO:0007669"/>
    <property type="project" value="InterPro"/>
</dbReference>
<evidence type="ECO:0000256" key="2">
    <source>
        <dbReference type="ARBA" id="ARBA00022763"/>
    </source>
</evidence>
<dbReference type="VEuPathDB" id="VectorBase:LLOJ001431"/>
<protein>
    <submittedName>
        <fullName evidence="6">Putative dna mismatch repair protein</fullName>
    </submittedName>
</protein>
<dbReference type="Gene3D" id="3.30.1540.20">
    <property type="entry name" value="MutL, C-terminal domain, dimerisation subdomain"/>
    <property type="match status" value="1"/>
</dbReference>
<dbReference type="EnsemblMetazoa" id="LLOJ001431-RA">
    <property type="protein sequence ID" value="LLOJ001431-PA"/>
    <property type="gene ID" value="LLOJ001431"/>
</dbReference>
<dbReference type="Gene3D" id="3.30.230.10">
    <property type="match status" value="1"/>
</dbReference>
<feature type="domain" description="MutL C-terminal dimerisation" evidence="4">
    <location>
        <begin position="620"/>
        <end position="765"/>
    </location>
</feature>
<dbReference type="InterPro" id="IPR042120">
    <property type="entry name" value="MutL_C_dimsub"/>
</dbReference>
<feature type="compositionally biased region" description="Basic and acidic residues" evidence="3">
    <location>
        <begin position="475"/>
        <end position="492"/>
    </location>
</feature>
<dbReference type="GO" id="GO:0016887">
    <property type="term" value="F:ATP hydrolysis activity"/>
    <property type="evidence" value="ECO:0007669"/>
    <property type="project" value="InterPro"/>
</dbReference>
<evidence type="ECO:0000313" key="6">
    <source>
        <dbReference type="EMBL" id="MBC1171136.1"/>
    </source>
</evidence>
<reference evidence="6" key="2">
    <citation type="journal article" date="2020" name="BMC">
        <title>Leishmania infection induces a limited differential gene expression in the sand fly midgut.</title>
        <authorList>
            <person name="Coutinho-Abreu I.V."/>
            <person name="Serafim T.D."/>
            <person name="Meneses C."/>
            <person name="Kamhawi S."/>
            <person name="Oliveira F."/>
            <person name="Valenzuela J.G."/>
        </authorList>
    </citation>
    <scope>NUCLEOTIDE SEQUENCE</scope>
    <source>
        <strain evidence="6">Jacobina</strain>
        <tissue evidence="6">Midgut</tissue>
    </source>
</reference>
<name>A0A1B0CBD2_LUTLO</name>
<evidence type="ECO:0000313" key="8">
    <source>
        <dbReference type="Proteomes" id="UP000092461"/>
    </source>
</evidence>
<dbReference type="GO" id="GO:0006298">
    <property type="term" value="P:mismatch repair"/>
    <property type="evidence" value="ECO:0007669"/>
    <property type="project" value="InterPro"/>
</dbReference>
<organism evidence="7 8">
    <name type="scientific">Lutzomyia longipalpis</name>
    <name type="common">Sand fly</name>
    <dbReference type="NCBI Taxonomy" id="7200"/>
    <lineage>
        <taxon>Eukaryota</taxon>
        <taxon>Metazoa</taxon>
        <taxon>Ecdysozoa</taxon>
        <taxon>Arthropoda</taxon>
        <taxon>Hexapoda</taxon>
        <taxon>Insecta</taxon>
        <taxon>Pterygota</taxon>
        <taxon>Neoptera</taxon>
        <taxon>Endopterygota</taxon>
        <taxon>Diptera</taxon>
        <taxon>Nematocera</taxon>
        <taxon>Psychodoidea</taxon>
        <taxon>Psychodidae</taxon>
        <taxon>Lutzomyia</taxon>
        <taxon>Lutzomyia</taxon>
    </lineage>
</organism>
<dbReference type="CDD" id="cd03484">
    <property type="entry name" value="MutL_Trans_hPMS_2_like"/>
    <property type="match status" value="1"/>
</dbReference>
<evidence type="ECO:0000259" key="4">
    <source>
        <dbReference type="SMART" id="SM00853"/>
    </source>
</evidence>
<reference evidence="7" key="3">
    <citation type="submission" date="2020-05" db="UniProtKB">
        <authorList>
            <consortium name="EnsemblMetazoa"/>
        </authorList>
    </citation>
    <scope>IDENTIFICATION</scope>
    <source>
        <strain evidence="7">Jacobina</strain>
    </source>
</reference>
<dbReference type="InterPro" id="IPR014762">
    <property type="entry name" value="DNA_mismatch_repair_CS"/>
</dbReference>
<evidence type="ECO:0000313" key="7">
    <source>
        <dbReference type="EnsemblMetazoa" id="LLOJ001431-PA"/>
    </source>
</evidence>
<dbReference type="GO" id="GO:0032389">
    <property type="term" value="C:MutLalpha complex"/>
    <property type="evidence" value="ECO:0007669"/>
    <property type="project" value="TreeGrafter"/>
</dbReference>
<dbReference type="GO" id="GO:0005524">
    <property type="term" value="F:ATP binding"/>
    <property type="evidence" value="ECO:0007669"/>
    <property type="project" value="InterPro"/>
</dbReference>
<keyword evidence="8" id="KW-1185">Reference proteome</keyword>
<evidence type="ECO:0000259" key="5">
    <source>
        <dbReference type="SMART" id="SM01340"/>
    </source>
</evidence>
<dbReference type="CDD" id="cd16926">
    <property type="entry name" value="HATPase_MutL-MLH-PMS-like"/>
    <property type="match status" value="1"/>
</dbReference>
<dbReference type="SUPFAM" id="SSF118116">
    <property type="entry name" value="DNA mismatch repair protein MutL"/>
    <property type="match status" value="1"/>
</dbReference>
<dbReference type="Gene3D" id="3.30.1370.100">
    <property type="entry name" value="MutL, C-terminal domain, regulatory subdomain"/>
    <property type="match status" value="1"/>
</dbReference>
<dbReference type="SMART" id="SM00853">
    <property type="entry name" value="MutL_C"/>
    <property type="match status" value="1"/>
</dbReference>
<dbReference type="EMBL" id="GITU01002433">
    <property type="protein sequence ID" value="MBC1171136.1"/>
    <property type="molecule type" value="Transcribed_RNA"/>
</dbReference>
<comment type="similarity">
    <text evidence="1">Belongs to the DNA mismatch repair MutL/HexB family.</text>
</comment>
<dbReference type="InterPro" id="IPR013507">
    <property type="entry name" value="DNA_mismatch_S5_2-like"/>
</dbReference>
<dbReference type="InterPro" id="IPR038973">
    <property type="entry name" value="MutL/Mlh/Pms-like"/>
</dbReference>
<dbReference type="SUPFAM" id="SSF54211">
    <property type="entry name" value="Ribosomal protein S5 domain 2-like"/>
    <property type="match status" value="1"/>
</dbReference>
<dbReference type="InterPro" id="IPR037198">
    <property type="entry name" value="MutL_C_sf"/>
</dbReference>
<dbReference type="PROSITE" id="PS00058">
    <property type="entry name" value="DNA_MISMATCH_REPAIR_1"/>
    <property type="match status" value="1"/>
</dbReference>
<dbReference type="InterPro" id="IPR036890">
    <property type="entry name" value="HATPase_C_sf"/>
</dbReference>
<dbReference type="InterPro" id="IPR014790">
    <property type="entry name" value="MutL_C"/>
</dbReference>
<dbReference type="AlphaFoldDB" id="A0A1B0CBD2"/>
<dbReference type="PANTHER" id="PTHR10073:SF52">
    <property type="entry name" value="MISMATCH REPAIR ENDONUCLEASE PMS2"/>
    <property type="match status" value="1"/>
</dbReference>
<dbReference type="FunFam" id="3.30.1370.100:FF:000001">
    <property type="entry name" value="Mismatch repair endonuclease pms1, putative"/>
    <property type="match status" value="1"/>
</dbReference>
<dbReference type="GO" id="GO:0140664">
    <property type="term" value="F:ATP-dependent DNA damage sensor activity"/>
    <property type="evidence" value="ECO:0007669"/>
    <property type="project" value="InterPro"/>
</dbReference>
<dbReference type="Proteomes" id="UP000092461">
    <property type="component" value="Unassembled WGS sequence"/>
</dbReference>
<accession>A0A1B0CBD2</accession>
<feature type="domain" description="DNA mismatch repair protein S5" evidence="5">
    <location>
        <begin position="227"/>
        <end position="375"/>
    </location>
</feature>
<dbReference type="FunFam" id="3.30.565.10:FF:000014">
    <property type="entry name" value="Mismatch repair endonuclease pms1, putative"/>
    <property type="match status" value="1"/>
</dbReference>